<gene>
    <name evidence="1" type="ORF">NOR_07294</name>
</gene>
<keyword evidence="2" id="KW-1185">Reference proteome</keyword>
<dbReference type="Proteomes" id="UP000243498">
    <property type="component" value="Unassembled WGS sequence"/>
</dbReference>
<evidence type="ECO:0000313" key="2">
    <source>
        <dbReference type="Proteomes" id="UP000243498"/>
    </source>
</evidence>
<protein>
    <submittedName>
        <fullName evidence="1">Uncharacterized protein</fullName>
    </submittedName>
</protein>
<dbReference type="EMBL" id="AZHC01000032">
    <property type="protein sequence ID" value="OAA37018.1"/>
    <property type="molecule type" value="Genomic_DNA"/>
</dbReference>
<dbReference type="STRING" id="1081105.A0A166YL01"/>
<reference evidence="1 2" key="1">
    <citation type="journal article" date="2016" name="Genome Biol. Evol.">
        <title>Divergent and convergent evolution of fungal pathogenicity.</title>
        <authorList>
            <person name="Shang Y."/>
            <person name="Xiao G."/>
            <person name="Zheng P."/>
            <person name="Cen K."/>
            <person name="Zhan S."/>
            <person name="Wang C."/>
        </authorList>
    </citation>
    <scope>NUCLEOTIDE SEQUENCE [LARGE SCALE GENOMIC DNA]</scope>
    <source>
        <strain evidence="1 2">RCEF 4871</strain>
    </source>
</reference>
<evidence type="ECO:0000313" key="1">
    <source>
        <dbReference type="EMBL" id="OAA37018.1"/>
    </source>
</evidence>
<proteinExistence type="predicted"/>
<comment type="caution">
    <text evidence="1">The sequence shown here is derived from an EMBL/GenBank/DDBJ whole genome shotgun (WGS) entry which is preliminary data.</text>
</comment>
<dbReference type="OrthoDB" id="4879292at2759"/>
<dbReference type="AlphaFoldDB" id="A0A166YL01"/>
<dbReference type="OMA" id="VHECATI"/>
<organism evidence="1 2">
    <name type="scientific">Metarhizium rileyi (strain RCEF 4871)</name>
    <name type="common">Nomuraea rileyi</name>
    <dbReference type="NCBI Taxonomy" id="1649241"/>
    <lineage>
        <taxon>Eukaryota</taxon>
        <taxon>Fungi</taxon>
        <taxon>Dikarya</taxon>
        <taxon>Ascomycota</taxon>
        <taxon>Pezizomycotina</taxon>
        <taxon>Sordariomycetes</taxon>
        <taxon>Hypocreomycetidae</taxon>
        <taxon>Hypocreales</taxon>
        <taxon>Clavicipitaceae</taxon>
        <taxon>Metarhizium</taxon>
    </lineage>
</organism>
<sequence length="438" mass="49433">MPNFDHCFALRCGLCTFELRAEDRVVACSPDGIQVKIFSYERRCHSCEHPNGIIPTFHEECHKKVGTPFPEQLAVTCCDFDPSPNQSITDDIAVFNNLSIHINKPSSCLSSRLATLPPELRLLVIKYVMQCWCTISTWSLNASTRLDAEVDLSCKIWACFVKIYARSYIASLSNENANEHKEKLWGPGKRVVQVLVFDPASAQGLNAIYIARDAWGVRNIVFSCLDDEPDVTESPGVWWQILRISSKVGKLITQNDGLKLRTLKYSNAGSEVDSSGKLWSFPPSPSLKFLCYSIRTAATPAKMTSLIINDAQITGFSVYWNTEIAYLHAHKGGQENSFYLSAQFQDRDARWLYMPLAPGERLLEVWRRYDELLKREALVLVTNLGRTLVMAEHPRPGQENLYSYQLLAKLLNKPSILSLDLSDGLREIAFSNRNTLKA</sequence>
<accession>A0A166YL01</accession>
<name>A0A166YL01_METRR</name>